<dbReference type="AlphaFoldDB" id="A0A4Y2T171"/>
<sequence length="121" mass="13791">MNLCLIPEIHLYSIPFQLSQDCFLSTHSSRKIRNVIRLRLQSALPPIFNPPTPTPPLQNKLIKSAYQFYFLYCFETPCYTHSLVPRVSFRSPKRGPNVGRPCDLAATLARDSKLESAHVGF</sequence>
<evidence type="ECO:0000313" key="1">
    <source>
        <dbReference type="EMBL" id="GBN94342.1"/>
    </source>
</evidence>
<keyword evidence="2" id="KW-1185">Reference proteome</keyword>
<proteinExistence type="predicted"/>
<protein>
    <submittedName>
        <fullName evidence="1">Uncharacterized protein</fullName>
    </submittedName>
</protein>
<accession>A0A4Y2T171</accession>
<dbReference type="Proteomes" id="UP000499080">
    <property type="component" value="Unassembled WGS sequence"/>
</dbReference>
<reference evidence="1 2" key="1">
    <citation type="journal article" date="2019" name="Sci. Rep.">
        <title>Orb-weaving spider Araneus ventricosus genome elucidates the spidroin gene catalogue.</title>
        <authorList>
            <person name="Kono N."/>
            <person name="Nakamura H."/>
            <person name="Ohtoshi R."/>
            <person name="Moran D.A.P."/>
            <person name="Shinohara A."/>
            <person name="Yoshida Y."/>
            <person name="Fujiwara M."/>
            <person name="Mori M."/>
            <person name="Tomita M."/>
            <person name="Arakawa K."/>
        </authorList>
    </citation>
    <scope>NUCLEOTIDE SEQUENCE [LARGE SCALE GENOMIC DNA]</scope>
</reference>
<evidence type="ECO:0000313" key="2">
    <source>
        <dbReference type="Proteomes" id="UP000499080"/>
    </source>
</evidence>
<organism evidence="1 2">
    <name type="scientific">Araneus ventricosus</name>
    <name type="common">Orbweaver spider</name>
    <name type="synonym">Epeira ventricosa</name>
    <dbReference type="NCBI Taxonomy" id="182803"/>
    <lineage>
        <taxon>Eukaryota</taxon>
        <taxon>Metazoa</taxon>
        <taxon>Ecdysozoa</taxon>
        <taxon>Arthropoda</taxon>
        <taxon>Chelicerata</taxon>
        <taxon>Arachnida</taxon>
        <taxon>Araneae</taxon>
        <taxon>Araneomorphae</taxon>
        <taxon>Entelegynae</taxon>
        <taxon>Araneoidea</taxon>
        <taxon>Araneidae</taxon>
        <taxon>Araneus</taxon>
    </lineage>
</organism>
<name>A0A4Y2T171_ARAVE</name>
<gene>
    <name evidence="1" type="ORF">AVEN_271806_1</name>
</gene>
<comment type="caution">
    <text evidence="1">The sequence shown here is derived from an EMBL/GenBank/DDBJ whole genome shotgun (WGS) entry which is preliminary data.</text>
</comment>
<dbReference type="EMBL" id="BGPR01025443">
    <property type="protein sequence ID" value="GBN94342.1"/>
    <property type="molecule type" value="Genomic_DNA"/>
</dbReference>